<evidence type="ECO:0000256" key="3">
    <source>
        <dbReference type="ARBA" id="ARBA00022737"/>
    </source>
</evidence>
<evidence type="ECO:0000256" key="4">
    <source>
        <dbReference type="ARBA" id="ARBA00022837"/>
    </source>
</evidence>
<dbReference type="VEuPathDB" id="ToxoDB:TGDOM2_256020"/>
<dbReference type="EMBL" id="AHZU02001553">
    <property type="protein sequence ID" value="KFG31184.1"/>
    <property type="molecule type" value="Genomic_DNA"/>
</dbReference>
<dbReference type="Gene3D" id="2.30.29.170">
    <property type="match status" value="3"/>
</dbReference>
<dbReference type="FunFam" id="2.30.29.170:FF:000004">
    <property type="entry name" value="EF-hand domain containing 2"/>
    <property type="match status" value="1"/>
</dbReference>
<evidence type="ECO:0000256" key="5">
    <source>
        <dbReference type="ARBA" id="ARBA00022846"/>
    </source>
</evidence>
<evidence type="ECO:0000256" key="1">
    <source>
        <dbReference type="ARBA" id="ARBA00004611"/>
    </source>
</evidence>
<keyword evidence="2" id="KW-0963">Cytoplasm</keyword>
<dbReference type="PROSITE" id="PS51336">
    <property type="entry name" value="DM10"/>
    <property type="match status" value="3"/>
</dbReference>
<keyword evidence="4" id="KW-0106">Calcium</keyword>
<keyword evidence="3" id="KW-0677">Repeat</keyword>
<evidence type="ECO:0000256" key="9">
    <source>
        <dbReference type="SAM" id="MobiDB-lite"/>
    </source>
</evidence>
<evidence type="ECO:0000259" key="11">
    <source>
        <dbReference type="PROSITE" id="PS51336"/>
    </source>
</evidence>
<dbReference type="SMART" id="SM00676">
    <property type="entry name" value="DM10"/>
    <property type="match status" value="3"/>
</dbReference>
<organism evidence="12 13">
    <name type="scientific">Toxoplasma gondii GAB2-2007-GAL-DOM2</name>
    <dbReference type="NCBI Taxonomy" id="1130820"/>
    <lineage>
        <taxon>Eukaryota</taxon>
        <taxon>Sar</taxon>
        <taxon>Alveolata</taxon>
        <taxon>Apicomplexa</taxon>
        <taxon>Conoidasida</taxon>
        <taxon>Coccidia</taxon>
        <taxon>Eucoccidiorida</taxon>
        <taxon>Eimeriorina</taxon>
        <taxon>Sarcocystidae</taxon>
        <taxon>Toxoplasma</taxon>
    </lineage>
</organism>
<evidence type="ECO:0000256" key="2">
    <source>
        <dbReference type="ARBA" id="ARBA00022490"/>
    </source>
</evidence>
<dbReference type="Gene3D" id="1.10.238.10">
    <property type="entry name" value="EF-hand"/>
    <property type="match status" value="1"/>
</dbReference>
<dbReference type="Pfam" id="PF06565">
    <property type="entry name" value="DM10_dom"/>
    <property type="match status" value="3"/>
</dbReference>
<dbReference type="InterPro" id="IPR040193">
    <property type="entry name" value="EFHC1/EFHC2/EFHB"/>
</dbReference>
<feature type="compositionally biased region" description="Pro residues" evidence="9">
    <location>
        <begin position="353"/>
        <end position="365"/>
    </location>
</feature>
<feature type="domain" description="EF-hand" evidence="10">
    <location>
        <begin position="562"/>
        <end position="583"/>
    </location>
</feature>
<evidence type="ECO:0000256" key="7">
    <source>
        <dbReference type="ARBA" id="ARBA00023212"/>
    </source>
</evidence>
<evidence type="ECO:0000313" key="12">
    <source>
        <dbReference type="EMBL" id="KFG31184.1"/>
    </source>
</evidence>
<protein>
    <submittedName>
        <fullName evidence="12">Putative EFHC1</fullName>
    </submittedName>
</protein>
<evidence type="ECO:0000256" key="8">
    <source>
        <dbReference type="ARBA" id="ARBA00023273"/>
    </source>
</evidence>
<feature type="region of interest" description="Disordered" evidence="9">
    <location>
        <begin position="351"/>
        <end position="373"/>
    </location>
</feature>
<sequence>MDTGKLFARKPPHNHTFIFCRTLVRPKNPWRDGSTLPKATTREHYTCDEPPTVELPAADLMENQVLRFFCFFKSHVEEDKMQNIRVRRCNLYYYLEDDTVQIEEPQIDNSGLRHGTLIKRHRIQNASNPMVYISPADLCIGREITIYGITIRMADCDEFTRKWYKKSGIEQPPPEEIPRDSFVTMRRLSELQTCKVPMTYDKQYREVMLGGGFVNQNMQQFMEKDRMVCRFFASYDDSLSSRFERRLMVILFYLCDDTIEIREHSPTNSSRPHFPVYFRRRKLPKTKVAPLGPCDPLLKKEDYFQITDFKVGSMMRMLDVDFFVYDADGFTREYFRRELKIELDPAIDVRIDLPPPPDPPVPPPTGYGTDSDSMTSVKYIVPKQRIEQYKKSNELDGKCLRFRAHLLEPLAPGQKKRLFCIEYHLADEEVAITEIHQRDVGVTGGKFLQKGKYKHEQTQQTLRPCDFSVGKKMCINKHFFQVVDADQFTRTYMTTGKIDSSQSDLHRILQRLRDSLDERLTTLRDMFRKLDQWSLNYQTVPFRVNVAAPSFDSTNHFYGATQDKNGVVTVEELKSCLAKVGYELSPEEVLTLLRYFDTNGDHQVNYVEFCDSCLKSSCNTSGCCPLSVKSPRGAADPAAHCVKRLEEASEIKKAVRKIQHLFYQQPRLLNKLAKEFSHMTVGKTVTASQVCEALKSIGHEFPLSTVQRCIAYMFPEKEFEDIDYNQFIQTVCTSYNDFPSER</sequence>
<dbReference type="Proteomes" id="UP000028837">
    <property type="component" value="Unassembled WGS sequence"/>
</dbReference>
<dbReference type="OrthoDB" id="329220at2759"/>
<reference evidence="12 13" key="1">
    <citation type="submission" date="2014-02" db="EMBL/GenBank/DDBJ databases">
        <authorList>
            <person name="Sibley D."/>
            <person name="Venepally P."/>
            <person name="Karamycheva S."/>
            <person name="Hadjithomas M."/>
            <person name="Khan A."/>
            <person name="Brunk B."/>
            <person name="Roos D."/>
            <person name="Caler E."/>
            <person name="Lorenzi H."/>
        </authorList>
    </citation>
    <scope>NUCLEOTIDE SEQUENCE [LARGE SCALE GENOMIC DNA]</scope>
    <source>
        <strain evidence="12 13">GAB2-2007-GAL-DOM2</strain>
    </source>
</reference>
<name>A0A086JGB6_TOXGO</name>
<evidence type="ECO:0000313" key="13">
    <source>
        <dbReference type="Proteomes" id="UP000028837"/>
    </source>
</evidence>
<dbReference type="GO" id="GO:0005509">
    <property type="term" value="F:calcium ion binding"/>
    <property type="evidence" value="ECO:0007669"/>
    <property type="project" value="InterPro"/>
</dbReference>
<dbReference type="AlphaFoldDB" id="A0A086JGB6"/>
<dbReference type="Pfam" id="PF13499">
    <property type="entry name" value="EF-hand_7"/>
    <property type="match status" value="1"/>
</dbReference>
<feature type="domain" description="DM10" evidence="11">
    <location>
        <begin position="396"/>
        <end position="497"/>
    </location>
</feature>
<dbReference type="PANTHER" id="PTHR12086">
    <property type="entry name" value="EF-HAND DOMAIN C-TERMINAL CONTAINING PROTEIN"/>
    <property type="match status" value="1"/>
</dbReference>
<gene>
    <name evidence="12" type="ORF">TGDOM2_256020</name>
</gene>
<feature type="domain" description="DM10" evidence="11">
    <location>
        <begin position="225"/>
        <end position="339"/>
    </location>
</feature>
<dbReference type="SUPFAM" id="SSF47473">
    <property type="entry name" value="EF-hand"/>
    <property type="match status" value="1"/>
</dbReference>
<keyword evidence="6" id="KW-0969">Cilium</keyword>
<evidence type="ECO:0000256" key="6">
    <source>
        <dbReference type="ARBA" id="ARBA00023069"/>
    </source>
</evidence>
<dbReference type="PROSITE" id="PS50222">
    <property type="entry name" value="EF_HAND_2"/>
    <property type="match status" value="2"/>
</dbReference>
<dbReference type="PROSITE" id="PS00018">
    <property type="entry name" value="EF_HAND_1"/>
    <property type="match status" value="1"/>
</dbReference>
<dbReference type="InterPro" id="IPR018247">
    <property type="entry name" value="EF_Hand_1_Ca_BS"/>
</dbReference>
<feature type="domain" description="EF-hand" evidence="10">
    <location>
        <begin position="584"/>
        <end position="619"/>
    </location>
</feature>
<keyword evidence="5" id="KW-0282">Flagellum</keyword>
<proteinExistence type="predicted"/>
<evidence type="ECO:0000259" key="10">
    <source>
        <dbReference type="PROSITE" id="PS50222"/>
    </source>
</evidence>
<dbReference type="InterPro" id="IPR006602">
    <property type="entry name" value="DM10_dom"/>
</dbReference>
<comment type="subcellular location">
    <subcellularLocation>
        <location evidence="1">Cytoplasm</location>
        <location evidence="1">Cytoskeleton</location>
        <location evidence="1">Flagellum axoneme</location>
    </subcellularLocation>
</comment>
<dbReference type="InterPro" id="IPR011992">
    <property type="entry name" value="EF-hand-dom_pair"/>
</dbReference>
<dbReference type="CDD" id="cd00051">
    <property type="entry name" value="EFh"/>
    <property type="match status" value="1"/>
</dbReference>
<keyword evidence="7" id="KW-0206">Cytoskeleton</keyword>
<accession>A0A086JGB6</accession>
<keyword evidence="8" id="KW-0966">Cell projection</keyword>
<feature type="domain" description="DM10" evidence="11">
    <location>
        <begin position="62"/>
        <end position="168"/>
    </location>
</feature>
<dbReference type="InterPro" id="IPR002048">
    <property type="entry name" value="EF_hand_dom"/>
</dbReference>
<comment type="caution">
    <text evidence="12">The sequence shown here is derived from an EMBL/GenBank/DDBJ whole genome shotgun (WGS) entry which is preliminary data.</text>
</comment>